<dbReference type="STRING" id="319236.BST91_10535"/>
<evidence type="ECO:0000256" key="1">
    <source>
        <dbReference type="ARBA" id="ARBA00009477"/>
    </source>
</evidence>
<comment type="caution">
    <text evidence="3">The sequence shown here is derived from an EMBL/GenBank/DDBJ whole genome shotgun (WGS) entry which is preliminary data.</text>
</comment>
<dbReference type="InterPro" id="IPR006143">
    <property type="entry name" value="RND_pump_MFP"/>
</dbReference>
<dbReference type="GO" id="GO:1990281">
    <property type="term" value="C:efflux pump complex"/>
    <property type="evidence" value="ECO:0007669"/>
    <property type="project" value="TreeGrafter"/>
</dbReference>
<dbReference type="Gene3D" id="2.40.30.170">
    <property type="match status" value="1"/>
</dbReference>
<dbReference type="Pfam" id="PF25917">
    <property type="entry name" value="BSH_RND"/>
    <property type="match status" value="1"/>
</dbReference>
<dbReference type="AlphaFoldDB" id="A0A090PZ08"/>
<name>A0A090PZ08_9FLAO</name>
<dbReference type="Gene3D" id="1.10.287.470">
    <property type="entry name" value="Helix hairpin bin"/>
    <property type="match status" value="1"/>
</dbReference>
<dbReference type="OrthoDB" id="9809068at2"/>
<evidence type="ECO:0000313" key="4">
    <source>
        <dbReference type="Proteomes" id="UP000029221"/>
    </source>
</evidence>
<dbReference type="PANTHER" id="PTHR30469:SF33">
    <property type="entry name" value="SLR1207 PROTEIN"/>
    <property type="match status" value="1"/>
</dbReference>
<dbReference type="Gene3D" id="2.40.50.100">
    <property type="match status" value="1"/>
</dbReference>
<dbReference type="eggNOG" id="COG0845">
    <property type="taxonomic scope" value="Bacteria"/>
</dbReference>
<evidence type="ECO:0000313" key="3">
    <source>
        <dbReference type="EMBL" id="GAK96079.1"/>
    </source>
</evidence>
<accession>A0A2S7THD0</accession>
<dbReference type="EMBL" id="BBML01000001">
    <property type="protein sequence ID" value="GAK96079.1"/>
    <property type="molecule type" value="Genomic_DNA"/>
</dbReference>
<dbReference type="RefSeq" id="WP_042277042.1">
    <property type="nucleotide sequence ID" value="NZ_BBML01000001.1"/>
</dbReference>
<dbReference type="InterPro" id="IPR058625">
    <property type="entry name" value="MdtA-like_BSH"/>
</dbReference>
<feature type="domain" description="Multidrug resistance protein MdtA-like barrel-sandwich hybrid" evidence="2">
    <location>
        <begin position="60"/>
        <end position="217"/>
    </location>
</feature>
<evidence type="ECO:0000259" key="2">
    <source>
        <dbReference type="Pfam" id="PF25917"/>
    </source>
</evidence>
<dbReference type="PANTHER" id="PTHR30469">
    <property type="entry name" value="MULTIDRUG RESISTANCE PROTEIN MDTA"/>
    <property type="match status" value="1"/>
</dbReference>
<organism evidence="3 4">
    <name type="scientific">Nonlabens tegetincola</name>
    <dbReference type="NCBI Taxonomy" id="323273"/>
    <lineage>
        <taxon>Bacteria</taxon>
        <taxon>Pseudomonadati</taxon>
        <taxon>Bacteroidota</taxon>
        <taxon>Flavobacteriia</taxon>
        <taxon>Flavobacteriales</taxon>
        <taxon>Flavobacteriaceae</taxon>
        <taxon>Nonlabens</taxon>
    </lineage>
</organism>
<protein>
    <submittedName>
        <fullName evidence="3">Membrane fusion efflux protein</fullName>
    </submittedName>
</protein>
<dbReference type="Gene3D" id="2.40.420.20">
    <property type="match status" value="1"/>
</dbReference>
<gene>
    <name evidence="3" type="ORF">JCM19294_2861</name>
</gene>
<dbReference type="SUPFAM" id="SSF111369">
    <property type="entry name" value="HlyD-like secretion proteins"/>
    <property type="match status" value="1"/>
</dbReference>
<dbReference type="GO" id="GO:0015562">
    <property type="term" value="F:efflux transmembrane transporter activity"/>
    <property type="evidence" value="ECO:0007669"/>
    <property type="project" value="TreeGrafter"/>
</dbReference>
<keyword evidence="4" id="KW-1185">Reference proteome</keyword>
<accession>A0A090PZ08</accession>
<reference evidence="3" key="1">
    <citation type="journal article" date="2014" name="Genome Announc.">
        <title>Draft Genome Sequences of Marine Flavobacterium Nonlabens Strains NR17, NR24, NR27, NR32, NR33, and Ara13.</title>
        <authorList>
            <person name="Nakanishi M."/>
            <person name="Meirelles P."/>
            <person name="Suzuki R."/>
            <person name="Takatani N."/>
            <person name="Mino S."/>
            <person name="Suda W."/>
            <person name="Oshima K."/>
            <person name="Hattori M."/>
            <person name="Ohkuma M."/>
            <person name="Hosokawa M."/>
            <person name="Miyashita K."/>
            <person name="Thompson F.L."/>
            <person name="Niwa A."/>
            <person name="Sawabe T."/>
            <person name="Sawabe T."/>
        </authorList>
    </citation>
    <scope>NUCLEOTIDE SEQUENCE [LARGE SCALE GENOMIC DNA]</scope>
    <source>
        <strain evidence="3">JCM 19294</strain>
    </source>
</reference>
<comment type="similarity">
    <text evidence="1">Belongs to the membrane fusion protein (MFP) (TC 8.A.1) family.</text>
</comment>
<proteinExistence type="inferred from homology"/>
<dbReference type="Proteomes" id="UP000029221">
    <property type="component" value="Unassembled WGS sequence"/>
</dbReference>
<sequence>MKRTGTIIVLLVIVISSLIGIYWIWQKDQEDPIEYAAEQPETKTIVKETVATGSIVPKEEVNIKPNISGVIDKIHVEAGEFVKAGDLIAEIKVVPNVSSLTNAKNSIDQARNAVQTAKLALDNQESIYKRQKQLFDKGVVAANDFDLAQNAYNNALQRYKQEQVNLRGAQQNYDILRTGTTSGSLGKYAQTAIRSTVDGMVLDVPVKEGNQVIEANNFNEGTSIAVIADINKMIFEGKVDESEVGKIKEGLPLKITVGAYDNQKYDAVLDYIAPKGVEENGAIQFAIKGTLKAPEENKTNSFIRAGLSANASIILDQRTDVLAIKEALVQYDNETKKPFVEIQTGDQQFQRKEVELGLSDGIFVEIKSGISKDDAIKVWNPLKAPQGRGGYNG</sequence>
<dbReference type="NCBIfam" id="TIGR01730">
    <property type="entry name" value="RND_mfp"/>
    <property type="match status" value="1"/>
</dbReference>